<evidence type="ECO:0000313" key="3">
    <source>
        <dbReference type="EMBL" id="WYJ94538.1"/>
    </source>
</evidence>
<keyword evidence="1" id="KW-0812">Transmembrane</keyword>
<proteinExistence type="predicted"/>
<reference evidence="3" key="2">
    <citation type="submission" date="2017-05" db="EMBL/GenBank/DDBJ databases">
        <authorList>
            <consortium name="The Broad Institute Genomics Platform"/>
            <consortium name="The Broad Institute Genomic Center for Infectious Diseases"/>
            <person name="Earl A."/>
            <person name="Manson A."/>
            <person name="Schwartman J."/>
            <person name="Gilmore M."/>
            <person name="Abouelleil A."/>
            <person name="Cao P."/>
            <person name="Chapman S."/>
            <person name="Cusick C."/>
            <person name="Shea T."/>
            <person name="Young S."/>
            <person name="Neafsey D."/>
            <person name="Nusbaum C."/>
            <person name="Birren B."/>
        </authorList>
    </citation>
    <scope>NUCLEOTIDE SEQUENCE</scope>
    <source>
        <strain evidence="3">9D6_DIV0238</strain>
    </source>
</reference>
<dbReference type="OrthoDB" id="2178251at2"/>
<evidence type="ECO:0000256" key="1">
    <source>
        <dbReference type="SAM" id="Phobius"/>
    </source>
</evidence>
<keyword evidence="1" id="KW-0472">Membrane</keyword>
<name>A0A200IZN4_9ENTE</name>
<evidence type="ECO:0000313" key="4">
    <source>
        <dbReference type="Proteomes" id="UP000196151"/>
    </source>
</evidence>
<keyword evidence="4" id="KW-1185">Reference proteome</keyword>
<gene>
    <name evidence="3" type="ORF">A5889_002051</name>
    <name evidence="2" type="ORF">A5889_002734</name>
</gene>
<evidence type="ECO:0008006" key="5">
    <source>
        <dbReference type="Google" id="ProtNLM"/>
    </source>
</evidence>
<dbReference type="EMBL" id="NIBQ01000003">
    <property type="protein sequence ID" value="OUZ30446.1"/>
    <property type="molecule type" value="Genomic_DNA"/>
</dbReference>
<dbReference type="Gene3D" id="2.60.40.1630">
    <property type="entry name" value="bacillus anthracis domain"/>
    <property type="match status" value="1"/>
</dbReference>
<dbReference type="Proteomes" id="UP000196151">
    <property type="component" value="Chromosome"/>
</dbReference>
<sequence length="365" mass="41191">MDKKIIDTLKNEKEIPKEVMEKLTYSRTAILNNKIKQDKKIKISYMYKIIISIALAALALLFIITKTPVGAAIEQAFGISKDSGVEIVENNQIPTQLDLTSVSNGREIKLTKFVSTKKKYAFDYQFELNDEKLRALLEKDIAVGNSMQFIDFGLFAEGSSEDLFGGVTQYPTFRIEGNMFYGSVVSTFTREKIPDDAKLTLVINRLWWQDNDDFMAAQAAAFADPVHPQPFSVDTALEYEGDWRFEIEYKPLTQTAKTNITNINNITDIRVKNDALQTSVKFIAPLNEQSNPSVTLFKNGVKSENQVDQMIYDLEKGEINISFDFSALDTTSVYTIQLNEADDFTGEALEEIGRFDLQNEAGPPK</sequence>
<dbReference type="AlphaFoldDB" id="A0A200IZN4"/>
<reference evidence="2" key="1">
    <citation type="submission" date="2017-05" db="EMBL/GenBank/DDBJ databases">
        <title>The Genome Sequence of Enterococcus sp. 9D6_DIV0238.</title>
        <authorList>
            <consortium name="The Broad Institute Genomics Platform"/>
            <consortium name="The Broad Institute Genomic Center for Infectious Diseases"/>
            <person name="Earl A."/>
            <person name="Manson A."/>
            <person name="Schwartman J."/>
            <person name="Gilmore M."/>
            <person name="Abouelleil A."/>
            <person name="Cao P."/>
            <person name="Chapman S."/>
            <person name="Cusick C."/>
            <person name="Shea T."/>
            <person name="Young S."/>
            <person name="Neafsey D."/>
            <person name="Nusbaum C."/>
            <person name="Birren B."/>
        </authorList>
    </citation>
    <scope>NUCLEOTIDE SEQUENCE [LARGE SCALE GENOMIC DNA]</scope>
    <source>
        <strain evidence="2">9D6_DIV0238</strain>
    </source>
</reference>
<accession>A0A200IZN4</accession>
<feature type="transmembrane region" description="Helical" evidence="1">
    <location>
        <begin position="45"/>
        <end position="64"/>
    </location>
</feature>
<evidence type="ECO:0000313" key="2">
    <source>
        <dbReference type="EMBL" id="OUZ30446.1"/>
    </source>
</evidence>
<dbReference type="EMBL" id="CP147246">
    <property type="protein sequence ID" value="WYJ94538.1"/>
    <property type="molecule type" value="Genomic_DNA"/>
</dbReference>
<keyword evidence="1" id="KW-1133">Transmembrane helix</keyword>
<dbReference type="RefSeq" id="WP_087641811.1">
    <property type="nucleotide sequence ID" value="NZ_CP147246.1"/>
</dbReference>
<organism evidence="2">
    <name type="scientific">Candidatus Enterococcus dunnyi</name>
    <dbReference type="NCBI Taxonomy" id="1834192"/>
    <lineage>
        <taxon>Bacteria</taxon>
        <taxon>Bacillati</taxon>
        <taxon>Bacillota</taxon>
        <taxon>Bacilli</taxon>
        <taxon>Lactobacillales</taxon>
        <taxon>Enterococcaceae</taxon>
        <taxon>Enterococcus</taxon>
    </lineage>
</organism>
<reference evidence="3" key="3">
    <citation type="submission" date="2024-03" db="EMBL/GenBank/DDBJ databases">
        <title>The Genome Sequence of Enterococcus sp. DIV0238c.</title>
        <authorList>
            <consortium name="The Broad Institute Genomics Platform"/>
            <consortium name="The Broad Institute Microbial Omics Core"/>
            <consortium name="The Broad Institute Genomic Center for Infectious Diseases"/>
            <person name="Earl A."/>
            <person name="Manson A."/>
            <person name="Gilmore M."/>
            <person name="Schwartman J."/>
            <person name="Shea T."/>
            <person name="Abouelleil A."/>
            <person name="Cao P."/>
            <person name="Chapman S."/>
            <person name="Cusick C."/>
            <person name="Young S."/>
            <person name="Neafsey D."/>
            <person name="Nusbaum C."/>
            <person name="Birren B."/>
        </authorList>
    </citation>
    <scope>NUCLEOTIDE SEQUENCE</scope>
    <source>
        <strain evidence="3">9D6_DIV0238</strain>
    </source>
</reference>
<protein>
    <recommendedName>
        <fullName evidence="5">DUF4179 domain-containing protein</fullName>
    </recommendedName>
</protein>